<reference evidence="1" key="2">
    <citation type="submission" date="2021-01" db="EMBL/GenBank/DDBJ databases">
        <authorList>
            <person name="Schikora-Tamarit M.A."/>
        </authorList>
    </citation>
    <scope>NUCLEOTIDE SEQUENCE</scope>
    <source>
        <strain evidence="1">CBS2887</strain>
    </source>
</reference>
<accession>A0A9P8TCY4</accession>
<feature type="non-terminal residue" evidence="1">
    <location>
        <position position="1"/>
    </location>
</feature>
<dbReference type="EMBL" id="JAEUBG010005567">
    <property type="protein sequence ID" value="KAH3674164.1"/>
    <property type="molecule type" value="Genomic_DNA"/>
</dbReference>
<keyword evidence="2" id="KW-1185">Reference proteome</keyword>
<dbReference type="AlphaFoldDB" id="A0A9P8TCY4"/>
<evidence type="ECO:0000313" key="1">
    <source>
        <dbReference type="EMBL" id="KAH3674164.1"/>
    </source>
</evidence>
<sequence length="106" mass="11478">FSTLISIISEAPSSPDFPAASNSGNVFAIFLNKDLTLYPNLEEVSRKILAPWALALASPSCRDTCLSSVKSFLFPTIQMMTFSPLSILTSSIHLSNSSKDFLDDTS</sequence>
<proteinExistence type="predicted"/>
<evidence type="ECO:0000313" key="2">
    <source>
        <dbReference type="Proteomes" id="UP000774326"/>
    </source>
</evidence>
<protein>
    <submittedName>
        <fullName evidence="1">Uncharacterized protein</fullName>
    </submittedName>
</protein>
<organism evidence="1 2">
    <name type="scientific">Wickerhamomyces pijperi</name>
    <name type="common">Yeast</name>
    <name type="synonym">Pichia pijperi</name>
    <dbReference type="NCBI Taxonomy" id="599730"/>
    <lineage>
        <taxon>Eukaryota</taxon>
        <taxon>Fungi</taxon>
        <taxon>Dikarya</taxon>
        <taxon>Ascomycota</taxon>
        <taxon>Saccharomycotina</taxon>
        <taxon>Saccharomycetes</taxon>
        <taxon>Phaffomycetales</taxon>
        <taxon>Wickerhamomycetaceae</taxon>
        <taxon>Wickerhamomyces</taxon>
    </lineage>
</organism>
<comment type="caution">
    <text evidence="1">The sequence shown here is derived from an EMBL/GenBank/DDBJ whole genome shotgun (WGS) entry which is preliminary data.</text>
</comment>
<gene>
    <name evidence="1" type="ORF">WICPIJ_009649</name>
</gene>
<reference evidence="1" key="1">
    <citation type="journal article" date="2021" name="Open Biol.">
        <title>Shared evolutionary footprints suggest mitochondrial oxidative damage underlies multiple complex I losses in fungi.</title>
        <authorList>
            <person name="Schikora-Tamarit M.A."/>
            <person name="Marcet-Houben M."/>
            <person name="Nosek J."/>
            <person name="Gabaldon T."/>
        </authorList>
    </citation>
    <scope>NUCLEOTIDE SEQUENCE</scope>
    <source>
        <strain evidence="1">CBS2887</strain>
    </source>
</reference>
<dbReference type="Proteomes" id="UP000774326">
    <property type="component" value="Unassembled WGS sequence"/>
</dbReference>
<name>A0A9P8TCY4_WICPI</name>